<proteinExistence type="predicted"/>
<reference evidence="1 2" key="1">
    <citation type="submission" date="2016-03" db="EMBL/GenBank/DDBJ databases">
        <authorList>
            <person name="Montgomery M.T."/>
            <person name="Guerrero C.A."/>
            <person name="Mavrich T.N."/>
            <person name="Pope W.H."/>
            <person name="Garlena R.A."/>
            <person name="Russell D.A."/>
            <person name="Jacobs-Sera D."/>
            <person name="Hendrix R.W."/>
            <person name="Hatfull G.F."/>
        </authorList>
    </citation>
    <scope>NUCLEOTIDE SEQUENCE [LARGE SCALE GENOMIC DNA]</scope>
</reference>
<accession>A0A161HSX6</accession>
<evidence type="ECO:0000313" key="1">
    <source>
        <dbReference type="EMBL" id="ANA85433.1"/>
    </source>
</evidence>
<evidence type="ECO:0000313" key="2">
    <source>
        <dbReference type="Proteomes" id="UP000203985"/>
    </source>
</evidence>
<sequence>MTRAIAVVVSVLALSATLAVAAPASAHPAQRGDTITYLVWADSADVEISTYDGFNRPVFANRLTPVPGRPGLYEGRYDFRVTATDPYLALGITSSGDTAGCEARINGTTYSSDYAHGYRPRALCN</sequence>
<dbReference type="RefSeq" id="YP_009275605.1">
    <property type="nucleotide sequence ID" value="NC_030930.1"/>
</dbReference>
<gene>
    <name evidence="1" type="primary">38</name>
    <name evidence="1" type="ORF">BOWSER_38</name>
</gene>
<dbReference type="GeneID" id="28800810"/>
<name>A0A161HSX6_9CAUD</name>
<dbReference type="KEGG" id="vg:28800810"/>
<dbReference type="EMBL" id="KU998235">
    <property type="protein sequence ID" value="ANA85433.1"/>
    <property type="molecule type" value="Genomic_DNA"/>
</dbReference>
<protein>
    <submittedName>
        <fullName evidence="1">Uncharacterized protein</fullName>
    </submittedName>
</protein>
<organism evidence="1 2">
    <name type="scientific">Gordonia phage Bowser</name>
    <dbReference type="NCBI Taxonomy" id="1838063"/>
    <lineage>
        <taxon>Viruses</taxon>
        <taxon>Duplodnaviria</taxon>
        <taxon>Heunggongvirae</taxon>
        <taxon>Uroviricota</taxon>
        <taxon>Caudoviricetes</taxon>
        <taxon>Bowservirus</taxon>
        <taxon>Bowservirus bowser</taxon>
    </lineage>
</organism>
<keyword evidence="2" id="KW-1185">Reference proteome</keyword>
<dbReference type="Proteomes" id="UP000203985">
    <property type="component" value="Segment"/>
</dbReference>